<evidence type="ECO:0000256" key="2">
    <source>
        <dbReference type="SAM" id="Phobius"/>
    </source>
</evidence>
<feature type="transmembrane region" description="Helical" evidence="2">
    <location>
        <begin position="39"/>
        <end position="59"/>
    </location>
</feature>
<reference evidence="3" key="1">
    <citation type="submission" date="2020-05" db="EMBL/GenBank/DDBJ databases">
        <authorList>
            <person name="Chiriac C."/>
            <person name="Salcher M."/>
            <person name="Ghai R."/>
            <person name="Kavagutti S V."/>
        </authorList>
    </citation>
    <scope>NUCLEOTIDE SEQUENCE</scope>
</reference>
<keyword evidence="2" id="KW-0812">Transmembrane</keyword>
<evidence type="ECO:0000256" key="1">
    <source>
        <dbReference type="SAM" id="MobiDB-lite"/>
    </source>
</evidence>
<dbReference type="EMBL" id="CAFBLQ010000072">
    <property type="protein sequence ID" value="CAB4872197.1"/>
    <property type="molecule type" value="Genomic_DNA"/>
</dbReference>
<keyword evidence="2" id="KW-0472">Membrane</keyword>
<sequence length="208" mass="20986">MAGVPVALPVAPRLHLPRPSLHGLLALPRRVASRLRGRALIFVFAGMLLGLVFLQVSLLKLNAGISANVEQAQVLERNIASKRALIARLETGQRIEGVASRLGMVMPGAGAVCYMTAGGSKKCSGGDPAAAASAVNPAAVAPADPATDQQAADQPAADAAPAEPAQPEQTPVQETAPAKQAPPVEQAPAQKPASAQEIGGVAAGTEAP</sequence>
<feature type="compositionally biased region" description="Low complexity" evidence="1">
    <location>
        <begin position="140"/>
        <end position="175"/>
    </location>
</feature>
<dbReference type="AlphaFoldDB" id="A0A6J7DNM3"/>
<evidence type="ECO:0000313" key="3">
    <source>
        <dbReference type="EMBL" id="CAB4872197.1"/>
    </source>
</evidence>
<gene>
    <name evidence="3" type="ORF">UFOPK3423_00802</name>
</gene>
<proteinExistence type="predicted"/>
<protein>
    <submittedName>
        <fullName evidence="3">Unannotated protein</fullName>
    </submittedName>
</protein>
<accession>A0A6J7DNM3</accession>
<name>A0A6J7DNM3_9ZZZZ</name>
<feature type="region of interest" description="Disordered" evidence="1">
    <location>
        <begin position="140"/>
        <end position="208"/>
    </location>
</feature>
<keyword evidence="2" id="KW-1133">Transmembrane helix</keyword>
<organism evidence="3">
    <name type="scientific">freshwater metagenome</name>
    <dbReference type="NCBI Taxonomy" id="449393"/>
    <lineage>
        <taxon>unclassified sequences</taxon>
        <taxon>metagenomes</taxon>
        <taxon>ecological metagenomes</taxon>
    </lineage>
</organism>